<keyword evidence="2 4" id="KW-0238">DNA-binding</keyword>
<evidence type="ECO:0000313" key="8">
    <source>
        <dbReference type="Proteomes" id="UP000028181"/>
    </source>
</evidence>
<dbReference type="PANTHER" id="PTHR30349:SF94">
    <property type="entry name" value="INTEGRASE_RECOMBINASE HI_1414-RELATED"/>
    <property type="match status" value="1"/>
</dbReference>
<dbReference type="PROSITE" id="PS51898">
    <property type="entry name" value="TYR_RECOMBINASE"/>
    <property type="match status" value="1"/>
</dbReference>
<dbReference type="EMBL" id="HG938353">
    <property type="protein sequence ID" value="CDN47589.1"/>
    <property type="molecule type" value="Genomic_DNA"/>
</dbReference>
<dbReference type="InterPro" id="IPR011010">
    <property type="entry name" value="DNA_brk_join_enz"/>
</dbReference>
<protein>
    <submittedName>
        <fullName evidence="7">Integrative genetic element Ppu40, integrase</fullName>
    </submittedName>
</protein>
<dbReference type="PANTHER" id="PTHR30349">
    <property type="entry name" value="PHAGE INTEGRASE-RELATED"/>
    <property type="match status" value="1"/>
</dbReference>
<dbReference type="Gene3D" id="1.10.443.10">
    <property type="entry name" value="Intergrase catalytic core"/>
    <property type="match status" value="1"/>
</dbReference>
<dbReference type="InterPro" id="IPR013762">
    <property type="entry name" value="Integrase-like_cat_sf"/>
</dbReference>
<dbReference type="eggNOG" id="COG0582">
    <property type="taxonomic scope" value="Bacteria"/>
</dbReference>
<evidence type="ECO:0000259" key="6">
    <source>
        <dbReference type="PROSITE" id="PS51900"/>
    </source>
</evidence>
<evidence type="ECO:0000313" key="7">
    <source>
        <dbReference type="EMBL" id="CDN47589.1"/>
    </source>
</evidence>
<dbReference type="OrthoDB" id="5297095at2"/>
<dbReference type="Proteomes" id="UP000028181">
    <property type="component" value="Chromosome I"/>
</dbReference>
<dbReference type="PATRIC" id="fig|1028800.3.peg.1420"/>
<dbReference type="KEGG" id="ngg:RG540_CH14100"/>
<keyword evidence="3" id="KW-0233">DNA recombination</keyword>
<organism evidence="7 8">
    <name type="scientific">Neorhizobium galegae bv. orientalis str. HAMBI 540</name>
    <dbReference type="NCBI Taxonomy" id="1028800"/>
    <lineage>
        <taxon>Bacteria</taxon>
        <taxon>Pseudomonadati</taxon>
        <taxon>Pseudomonadota</taxon>
        <taxon>Alphaproteobacteria</taxon>
        <taxon>Hyphomicrobiales</taxon>
        <taxon>Rhizobiaceae</taxon>
        <taxon>Rhizobium/Agrobacterium group</taxon>
        <taxon>Neorhizobium</taxon>
    </lineage>
</organism>
<dbReference type="SUPFAM" id="SSF56349">
    <property type="entry name" value="DNA breaking-rejoining enzymes"/>
    <property type="match status" value="1"/>
</dbReference>
<gene>
    <name evidence="7" type="ORF">RG540_CH14100</name>
</gene>
<evidence type="ECO:0000259" key="5">
    <source>
        <dbReference type="PROSITE" id="PS51898"/>
    </source>
</evidence>
<dbReference type="GO" id="GO:0003677">
    <property type="term" value="F:DNA binding"/>
    <property type="evidence" value="ECO:0007669"/>
    <property type="project" value="UniProtKB-UniRule"/>
</dbReference>
<proteinExistence type="predicted"/>
<dbReference type="PROSITE" id="PS51900">
    <property type="entry name" value="CB"/>
    <property type="match status" value="1"/>
</dbReference>
<name>A0A068SP06_NEOGA</name>
<dbReference type="GO" id="GO:0015074">
    <property type="term" value="P:DNA integration"/>
    <property type="evidence" value="ECO:0007669"/>
    <property type="project" value="UniProtKB-KW"/>
</dbReference>
<dbReference type="Gene3D" id="1.10.150.130">
    <property type="match status" value="1"/>
</dbReference>
<dbReference type="InterPro" id="IPR010998">
    <property type="entry name" value="Integrase_recombinase_N"/>
</dbReference>
<evidence type="ECO:0000256" key="4">
    <source>
        <dbReference type="PROSITE-ProRule" id="PRU01248"/>
    </source>
</evidence>
<feature type="domain" description="Tyr recombinase" evidence="5">
    <location>
        <begin position="162"/>
        <end position="338"/>
    </location>
</feature>
<keyword evidence="1" id="KW-0229">DNA integration</keyword>
<evidence type="ECO:0000256" key="1">
    <source>
        <dbReference type="ARBA" id="ARBA00022908"/>
    </source>
</evidence>
<accession>A0A068SP06</accession>
<reference evidence="8" key="1">
    <citation type="journal article" date="2014" name="BMC Genomics">
        <title>Genome sequencing of two Neorhizobium galegae strains reveals a noeT gene responsible for the unusual acetylation of the nodulation factors.</title>
        <authorList>
            <person name="Osterman J."/>
            <person name="Marsh J."/>
            <person name="Laine P.K."/>
            <person name="Zeng Z."/>
            <person name="Alatalo E."/>
            <person name="Sullivan J.T."/>
            <person name="Young J.P."/>
            <person name="Thomas-Oates J."/>
            <person name="Paulin L."/>
            <person name="Lindstrom K."/>
        </authorList>
    </citation>
    <scope>NUCLEOTIDE SEQUENCE [LARGE SCALE GENOMIC DNA]</scope>
    <source>
        <strain evidence="8">HAMBI 540</strain>
    </source>
</reference>
<dbReference type="InterPro" id="IPR044068">
    <property type="entry name" value="CB"/>
</dbReference>
<feature type="domain" description="Core-binding (CB)" evidence="6">
    <location>
        <begin position="63"/>
        <end position="143"/>
    </location>
</feature>
<dbReference type="Pfam" id="PF00589">
    <property type="entry name" value="Phage_integrase"/>
    <property type="match status" value="1"/>
</dbReference>
<sequence length="384" mass="42296">MAAKRGSSWEGTVNHKGQRYRRSFTTEQQADAWALESKAKLIRGEPIDMGENAQAKRKGNLPYTLDELVQHVYDTHWAPMPGGQKALINARSIIGIIGANLPVHKLGKADIDKARAKLLTDGNSPGTVNRKVAALSKALSEAEDLGLIDHKPKLTRYKESEHRVRRFTSEEERLALAYFDRIGNQDMADYLVLSLDTGMRQGEVLSLHFGDAQEGRVTVWGVGAGTQRTKSGKSRTVPLTRRAQAVLDRRKETAKGKEVFPSLNKNQVSHYWGRMAEALGLEADKQFVPHILRHEFCSKLAANGENAVVIQKLAGHSTLAVTQRYVHLFGGELDGAIERLEKAEGSIRGTRADLIITDEIDALSKALASLPAAELDALLATIRK</sequence>
<dbReference type="AlphaFoldDB" id="A0A068SP06"/>
<evidence type="ECO:0000256" key="2">
    <source>
        <dbReference type="ARBA" id="ARBA00023125"/>
    </source>
</evidence>
<keyword evidence="8" id="KW-1185">Reference proteome</keyword>
<dbReference type="CDD" id="cd00796">
    <property type="entry name" value="INT_Rci_Hp1_C"/>
    <property type="match status" value="1"/>
</dbReference>
<dbReference type="InterPro" id="IPR002104">
    <property type="entry name" value="Integrase_catalytic"/>
</dbReference>
<dbReference type="HOGENOM" id="CLU_027562_17_7_5"/>
<dbReference type="InterPro" id="IPR050090">
    <property type="entry name" value="Tyrosine_recombinase_XerCD"/>
</dbReference>
<evidence type="ECO:0000256" key="3">
    <source>
        <dbReference type="ARBA" id="ARBA00023172"/>
    </source>
</evidence>
<dbReference type="GO" id="GO:0006310">
    <property type="term" value="P:DNA recombination"/>
    <property type="evidence" value="ECO:0007669"/>
    <property type="project" value="UniProtKB-KW"/>
</dbReference>